<dbReference type="InterPro" id="IPR041588">
    <property type="entry name" value="Integrase_H2C2"/>
</dbReference>
<reference evidence="2 3" key="1">
    <citation type="journal article" date="2019" name="Sci. Rep.">
        <title>Orb-weaving spider Araneus ventricosus genome elucidates the spidroin gene catalogue.</title>
        <authorList>
            <person name="Kono N."/>
            <person name="Nakamura H."/>
            <person name="Ohtoshi R."/>
            <person name="Moran D.A.P."/>
            <person name="Shinohara A."/>
            <person name="Yoshida Y."/>
            <person name="Fujiwara M."/>
            <person name="Mori M."/>
            <person name="Tomita M."/>
            <person name="Arakawa K."/>
        </authorList>
    </citation>
    <scope>NUCLEOTIDE SEQUENCE [LARGE SCALE GENOMIC DNA]</scope>
</reference>
<sequence length="101" mass="11815">MQTLVDSNGIIKIKSKIKMRKDVESLRYPIVLPSKHPILTKMILGKHLELCHAFVETVMSTLREKYWILKRRKTVRRLLGECLICKRFSVRSLNKLPARGN</sequence>
<dbReference type="Proteomes" id="UP000499080">
    <property type="component" value="Unassembled WGS sequence"/>
</dbReference>
<evidence type="ECO:0000313" key="2">
    <source>
        <dbReference type="EMBL" id="GBN67201.1"/>
    </source>
</evidence>
<gene>
    <name evidence="2" type="ORF">AVEN_223015_1</name>
</gene>
<accession>A0A4Y2QV59</accession>
<protein>
    <recommendedName>
        <fullName evidence="1">Integrase zinc-binding domain-containing protein</fullName>
    </recommendedName>
</protein>
<evidence type="ECO:0000259" key="1">
    <source>
        <dbReference type="Pfam" id="PF17921"/>
    </source>
</evidence>
<proteinExistence type="predicted"/>
<organism evidence="2 3">
    <name type="scientific">Araneus ventricosus</name>
    <name type="common">Orbweaver spider</name>
    <name type="synonym">Epeira ventricosa</name>
    <dbReference type="NCBI Taxonomy" id="182803"/>
    <lineage>
        <taxon>Eukaryota</taxon>
        <taxon>Metazoa</taxon>
        <taxon>Ecdysozoa</taxon>
        <taxon>Arthropoda</taxon>
        <taxon>Chelicerata</taxon>
        <taxon>Arachnida</taxon>
        <taxon>Araneae</taxon>
        <taxon>Araneomorphae</taxon>
        <taxon>Entelegynae</taxon>
        <taxon>Araneoidea</taxon>
        <taxon>Araneidae</taxon>
        <taxon>Araneus</taxon>
    </lineage>
</organism>
<feature type="domain" description="Integrase zinc-binding" evidence="1">
    <location>
        <begin position="47"/>
        <end position="89"/>
    </location>
</feature>
<dbReference type="AlphaFoldDB" id="A0A4Y2QV59"/>
<dbReference type="OrthoDB" id="6431584at2759"/>
<dbReference type="EMBL" id="BGPR01014906">
    <property type="protein sequence ID" value="GBN67201.1"/>
    <property type="molecule type" value="Genomic_DNA"/>
</dbReference>
<comment type="caution">
    <text evidence="2">The sequence shown here is derived from an EMBL/GenBank/DDBJ whole genome shotgun (WGS) entry which is preliminary data.</text>
</comment>
<name>A0A4Y2QV59_ARAVE</name>
<keyword evidence="3" id="KW-1185">Reference proteome</keyword>
<evidence type="ECO:0000313" key="3">
    <source>
        <dbReference type="Proteomes" id="UP000499080"/>
    </source>
</evidence>
<dbReference type="Pfam" id="PF17921">
    <property type="entry name" value="Integrase_H2C2"/>
    <property type="match status" value="1"/>
</dbReference>
<dbReference type="PANTHER" id="PTHR47331">
    <property type="entry name" value="PHD-TYPE DOMAIN-CONTAINING PROTEIN"/>
    <property type="match status" value="1"/>
</dbReference>